<accession>A0A834WJ67</accession>
<organism evidence="7 8">
    <name type="scientific">Senna tora</name>
    <dbReference type="NCBI Taxonomy" id="362788"/>
    <lineage>
        <taxon>Eukaryota</taxon>
        <taxon>Viridiplantae</taxon>
        <taxon>Streptophyta</taxon>
        <taxon>Embryophyta</taxon>
        <taxon>Tracheophyta</taxon>
        <taxon>Spermatophyta</taxon>
        <taxon>Magnoliopsida</taxon>
        <taxon>eudicotyledons</taxon>
        <taxon>Gunneridae</taxon>
        <taxon>Pentapetalae</taxon>
        <taxon>rosids</taxon>
        <taxon>fabids</taxon>
        <taxon>Fabales</taxon>
        <taxon>Fabaceae</taxon>
        <taxon>Caesalpinioideae</taxon>
        <taxon>Cassia clade</taxon>
        <taxon>Senna</taxon>
    </lineage>
</organism>
<dbReference type="InterPro" id="IPR005630">
    <property type="entry name" value="Terpene_synthase_metal-bd"/>
</dbReference>
<dbReference type="SUPFAM" id="SSF48239">
    <property type="entry name" value="Terpenoid cyclases/Protein prenyltransferases"/>
    <property type="match status" value="2"/>
</dbReference>
<dbReference type="InterPro" id="IPR008930">
    <property type="entry name" value="Terpenoid_cyclase/PrenylTrfase"/>
</dbReference>
<dbReference type="GO" id="GO:0010333">
    <property type="term" value="F:terpene synthase activity"/>
    <property type="evidence" value="ECO:0007669"/>
    <property type="project" value="InterPro"/>
</dbReference>
<keyword evidence="4" id="KW-0456">Lyase</keyword>
<keyword evidence="3" id="KW-0460">Magnesium</keyword>
<feature type="domain" description="Terpene synthase N-terminal" evidence="5">
    <location>
        <begin position="21"/>
        <end position="198"/>
    </location>
</feature>
<dbReference type="Pfam" id="PF01397">
    <property type="entry name" value="Terpene_synth"/>
    <property type="match status" value="2"/>
</dbReference>
<dbReference type="InterPro" id="IPR044814">
    <property type="entry name" value="Terpene_cyclase_plant_C1"/>
</dbReference>
<dbReference type="GO" id="GO:0000287">
    <property type="term" value="F:magnesium ion binding"/>
    <property type="evidence" value="ECO:0007669"/>
    <property type="project" value="InterPro"/>
</dbReference>
<dbReference type="OrthoDB" id="1877784at2759"/>
<dbReference type="InterPro" id="IPR034741">
    <property type="entry name" value="Terpene_cyclase-like_1_C"/>
</dbReference>
<feature type="domain" description="Terpene synthase metal-binding" evidence="6">
    <location>
        <begin position="780"/>
        <end position="1020"/>
    </location>
</feature>
<dbReference type="GO" id="GO:0080027">
    <property type="term" value="P:response to herbivore"/>
    <property type="evidence" value="ECO:0007669"/>
    <property type="project" value="UniProtKB-ARBA"/>
</dbReference>
<dbReference type="PANTHER" id="PTHR31225:SF241">
    <property type="entry name" value="TERPENE SYNTHASE FAMILY, METAL-BINDING DOMAIN PROTEIN"/>
    <property type="match status" value="1"/>
</dbReference>
<dbReference type="FunFam" id="1.50.10.130:FF:000001">
    <property type="entry name" value="Isoprene synthase, chloroplastic"/>
    <property type="match status" value="2"/>
</dbReference>
<dbReference type="FunFam" id="1.10.600.10:FF:000007">
    <property type="entry name" value="Isoprene synthase, chloroplastic"/>
    <property type="match status" value="2"/>
</dbReference>
<protein>
    <submittedName>
        <fullName evidence="7">(-)-germacrene D synthase-like</fullName>
    </submittedName>
</protein>
<comment type="caution">
    <text evidence="7">The sequence shown here is derived from an EMBL/GenBank/DDBJ whole genome shotgun (WGS) entry which is preliminary data.</text>
</comment>
<dbReference type="InterPro" id="IPR036965">
    <property type="entry name" value="Terpene_synth_N_sf"/>
</dbReference>
<evidence type="ECO:0000259" key="6">
    <source>
        <dbReference type="Pfam" id="PF03936"/>
    </source>
</evidence>
<evidence type="ECO:0000256" key="1">
    <source>
        <dbReference type="ARBA" id="ARBA00001946"/>
    </source>
</evidence>
<feature type="domain" description="Terpene synthase metal-binding" evidence="6">
    <location>
        <begin position="255"/>
        <end position="494"/>
    </location>
</feature>
<gene>
    <name evidence="7" type="ORF">G2W53_020987</name>
</gene>
<feature type="domain" description="Terpene synthase N-terminal" evidence="5">
    <location>
        <begin position="560"/>
        <end position="723"/>
    </location>
</feature>
<evidence type="ECO:0000259" key="5">
    <source>
        <dbReference type="Pfam" id="PF01397"/>
    </source>
</evidence>
<dbReference type="SFLD" id="SFLDS00005">
    <property type="entry name" value="Isoprenoid_Synthase_Type_I"/>
    <property type="match status" value="2"/>
</dbReference>
<dbReference type="SUPFAM" id="SSF48576">
    <property type="entry name" value="Terpenoid synthases"/>
    <property type="match status" value="2"/>
</dbReference>
<sequence>MCSLDGNLDNVRPIAEFSPSVWGYHFLNSSPFLNGQQPEIQQRSQNLKEKVGRLLLEKAEHPSQKLELIDKIQRLGVSYHFESEIEEILEDIHTKHNNPSSFDAKDVHSISLCFRLLRQQGYNASPDDILKQLRDENGEFKKSVIEDVVGMLSLYEASHFRSHGEDILDQALHLTTYQLESRLSEMRPNLRQKVGHALKYPIRKSIPRLEARHYIGMYSQETSPNDPLLEFAILDFNVVQALHKQELNHATQWGKKLDFVTKVPYSRDRMVEAYFWSLCVYFEPQYSIGRKILCKLIAVITAVDDTYDAYGTLDELQLFTEAFQRWDASPLDPLPQCMKVVFQESFEYFNEIELLMAEEGKSCLVQYVKQAFQRAVEAYLIEAKWCNQGYIPTYKEYMENGMVTSVTLLLQSTSFLGLGSSATKHVFDWFFNDPKILKASEIICRLVDDMSSHKFERKRAHVASAVECLMNENGISEAEAYKRLNKDVENAWKDINEECLKPDDGVSKAVLECILNFMSTIELVYKDYTDKYTDARLLKDHIAALLVDPIGNDQNELVQNEQQPEIQQRLQHLKDQVGRLLLEKADHPSEKLKLIDNLQRLGVSYHFESEIEEILKDIHTKHKNPSCFDAKDVHTISLCFRLLRQQGYNASPDIFNQLRDENGEFKKSVIEDVVGMLSLYEASQFRSHGEDILDQALHLTTYQLESRLSEMSPNLRQKVGHALKYPIRKGIPRMEARHYIGMYSQETSPNDPLLEFAILDFNVLQALYKQELNHATQWWKKLDFVRKVPYSRDRMVEAYFWSLCVYFEPQYSIGRNILCKLIAILTAIDDTYDAYGTLEELQLFTEAFQRWDASPLDPLPECMKVVFEAWLEYYNEIELLAAEEEGKSCLVQYVKRAFERAVEAYWIEAKWCNQGYIPTYKEYMENAMVTSLTLLLQSASYLGLGNSATKHVFDWLFNDPKILKASEIICRLIGDMSSHKFERKRAHVASAVECLMNERGISEAEAYKHLNKDAENAWKDINEEWLKVDDGVPKAVLERIVNFVSTVELMYNDFTDRYTNAKLLRDHIAAVLVDSIGNDQNKVIT</sequence>
<evidence type="ECO:0000313" key="8">
    <source>
        <dbReference type="Proteomes" id="UP000634136"/>
    </source>
</evidence>
<keyword evidence="8" id="KW-1185">Reference proteome</keyword>
<dbReference type="EMBL" id="JAAIUW010000007">
    <property type="protein sequence ID" value="KAF7822843.1"/>
    <property type="molecule type" value="Genomic_DNA"/>
</dbReference>
<dbReference type="InterPro" id="IPR008949">
    <property type="entry name" value="Isoprenoid_synthase_dom_sf"/>
</dbReference>
<dbReference type="PANTHER" id="PTHR31225">
    <property type="entry name" value="OS04G0344100 PROTEIN-RELATED"/>
    <property type="match status" value="1"/>
</dbReference>
<dbReference type="Proteomes" id="UP000634136">
    <property type="component" value="Unassembled WGS sequence"/>
</dbReference>
<evidence type="ECO:0000256" key="4">
    <source>
        <dbReference type="ARBA" id="ARBA00023239"/>
    </source>
</evidence>
<dbReference type="InterPro" id="IPR050148">
    <property type="entry name" value="Terpene_synthase-like"/>
</dbReference>
<dbReference type="CDD" id="cd00684">
    <property type="entry name" value="Terpene_cyclase_plant_C1"/>
    <property type="match status" value="2"/>
</dbReference>
<evidence type="ECO:0000313" key="7">
    <source>
        <dbReference type="EMBL" id="KAF7822843.1"/>
    </source>
</evidence>
<name>A0A834WJ67_9FABA</name>
<evidence type="ECO:0000256" key="2">
    <source>
        <dbReference type="ARBA" id="ARBA00022723"/>
    </source>
</evidence>
<dbReference type="Gene3D" id="1.10.600.10">
    <property type="entry name" value="Farnesyl Diphosphate Synthase"/>
    <property type="match status" value="2"/>
</dbReference>
<dbReference type="AlphaFoldDB" id="A0A834WJ67"/>
<dbReference type="Pfam" id="PF03936">
    <property type="entry name" value="Terpene_synth_C"/>
    <property type="match status" value="2"/>
</dbReference>
<dbReference type="SFLD" id="SFLDG01019">
    <property type="entry name" value="Terpene_Cyclase_Like_1_C_Termi"/>
    <property type="match status" value="2"/>
</dbReference>
<evidence type="ECO:0000256" key="3">
    <source>
        <dbReference type="ARBA" id="ARBA00022842"/>
    </source>
</evidence>
<dbReference type="GO" id="GO:0009611">
    <property type="term" value="P:response to wounding"/>
    <property type="evidence" value="ECO:0007669"/>
    <property type="project" value="UniProtKB-ARBA"/>
</dbReference>
<dbReference type="GO" id="GO:0016102">
    <property type="term" value="P:diterpenoid biosynthetic process"/>
    <property type="evidence" value="ECO:0007669"/>
    <property type="project" value="InterPro"/>
</dbReference>
<keyword evidence="2" id="KW-0479">Metal-binding</keyword>
<dbReference type="SFLD" id="SFLDG01014">
    <property type="entry name" value="Terpene_Cyclase_Like_1_N-term"/>
    <property type="match status" value="2"/>
</dbReference>
<comment type="cofactor">
    <cofactor evidence="1">
        <name>Mg(2+)</name>
        <dbReference type="ChEBI" id="CHEBI:18420"/>
    </cofactor>
</comment>
<proteinExistence type="predicted"/>
<dbReference type="Gene3D" id="1.50.10.130">
    <property type="entry name" value="Terpene synthase, N-terminal domain"/>
    <property type="match status" value="2"/>
</dbReference>
<reference evidence="7" key="1">
    <citation type="submission" date="2020-09" db="EMBL/GenBank/DDBJ databases">
        <title>Genome-Enabled Discovery of Anthraquinone Biosynthesis in Senna tora.</title>
        <authorList>
            <person name="Kang S.-H."/>
            <person name="Pandey R.P."/>
            <person name="Lee C.-M."/>
            <person name="Sim J.-S."/>
            <person name="Jeong J.-T."/>
            <person name="Choi B.-S."/>
            <person name="Jung M."/>
            <person name="Ginzburg D."/>
            <person name="Zhao K."/>
            <person name="Won S.Y."/>
            <person name="Oh T.-J."/>
            <person name="Yu Y."/>
            <person name="Kim N.-H."/>
            <person name="Lee O.R."/>
            <person name="Lee T.-H."/>
            <person name="Bashyal P."/>
            <person name="Kim T.-S."/>
            <person name="Lee W.-H."/>
            <person name="Kawkins C."/>
            <person name="Kim C.-K."/>
            <person name="Kim J.S."/>
            <person name="Ahn B.O."/>
            <person name="Rhee S.Y."/>
            <person name="Sohng J.K."/>
        </authorList>
    </citation>
    <scope>NUCLEOTIDE SEQUENCE</scope>
    <source>
        <tissue evidence="7">Leaf</tissue>
    </source>
</reference>
<dbReference type="InterPro" id="IPR001906">
    <property type="entry name" value="Terpene_synth_N"/>
</dbReference>